<feature type="transmembrane region" description="Helical" evidence="7">
    <location>
        <begin position="170"/>
        <end position="188"/>
    </location>
</feature>
<feature type="transmembrane region" description="Helical" evidence="7">
    <location>
        <begin position="200"/>
        <end position="218"/>
    </location>
</feature>
<feature type="domain" description="Phosphatidic acid phosphatase type 2/haloperoxidase" evidence="8">
    <location>
        <begin position="108"/>
        <end position="215"/>
    </location>
</feature>
<evidence type="ECO:0000256" key="2">
    <source>
        <dbReference type="ARBA" id="ARBA00022475"/>
    </source>
</evidence>
<dbReference type="SUPFAM" id="SSF48317">
    <property type="entry name" value="Acid phosphatase/Vanadium-dependent haloperoxidase"/>
    <property type="match status" value="1"/>
</dbReference>
<dbReference type="AlphaFoldDB" id="A0A1Z4J913"/>
<evidence type="ECO:0000313" key="10">
    <source>
        <dbReference type="Proteomes" id="UP000217895"/>
    </source>
</evidence>
<dbReference type="Gene3D" id="1.20.144.10">
    <property type="entry name" value="Phosphatidic acid phosphatase type 2/haloperoxidase"/>
    <property type="match status" value="2"/>
</dbReference>
<name>A0A1Z4J913_LEPBY</name>
<dbReference type="PANTHER" id="PTHR14969">
    <property type="entry name" value="SPHINGOSINE-1-PHOSPHATE PHOSPHOHYDROLASE"/>
    <property type="match status" value="1"/>
</dbReference>
<protein>
    <submittedName>
        <fullName evidence="9">PA-phosphatase-like phosphoesterase</fullName>
    </submittedName>
</protein>
<keyword evidence="5 7" id="KW-1133">Transmembrane helix</keyword>
<evidence type="ECO:0000259" key="8">
    <source>
        <dbReference type="SMART" id="SM00014"/>
    </source>
</evidence>
<dbReference type="EMBL" id="AP018203">
    <property type="protein sequence ID" value="BAY53246.1"/>
    <property type="molecule type" value="Genomic_DNA"/>
</dbReference>
<keyword evidence="3 7" id="KW-0812">Transmembrane</keyword>
<dbReference type="PANTHER" id="PTHR14969:SF62">
    <property type="entry name" value="DECAPRENYLPHOSPHORYL-5-PHOSPHORIBOSE PHOSPHATASE RV3807C-RELATED"/>
    <property type="match status" value="1"/>
</dbReference>
<accession>A0A1Z4J913</accession>
<reference evidence="9 10" key="1">
    <citation type="submission" date="2017-06" db="EMBL/GenBank/DDBJ databases">
        <title>Genome sequencing of cyanobaciteial culture collection at National Institute for Environmental Studies (NIES).</title>
        <authorList>
            <person name="Hirose Y."/>
            <person name="Shimura Y."/>
            <person name="Fujisawa T."/>
            <person name="Nakamura Y."/>
            <person name="Kawachi M."/>
        </authorList>
    </citation>
    <scope>NUCLEOTIDE SEQUENCE [LARGE SCALE GENOMIC DNA]</scope>
    <source>
        <strain evidence="9 10">NIES-2135</strain>
    </source>
</reference>
<evidence type="ECO:0000256" key="4">
    <source>
        <dbReference type="ARBA" id="ARBA00022801"/>
    </source>
</evidence>
<feature type="transmembrane region" description="Helical" evidence="7">
    <location>
        <begin position="20"/>
        <end position="40"/>
    </location>
</feature>
<evidence type="ECO:0000256" key="6">
    <source>
        <dbReference type="ARBA" id="ARBA00023136"/>
    </source>
</evidence>
<dbReference type="Proteomes" id="UP000217895">
    <property type="component" value="Chromosome"/>
</dbReference>
<keyword evidence="4" id="KW-0378">Hydrolase</keyword>
<dbReference type="GO" id="GO:0016787">
    <property type="term" value="F:hydrolase activity"/>
    <property type="evidence" value="ECO:0007669"/>
    <property type="project" value="UniProtKB-KW"/>
</dbReference>
<evidence type="ECO:0000313" key="9">
    <source>
        <dbReference type="EMBL" id="BAY53246.1"/>
    </source>
</evidence>
<feature type="transmembrane region" description="Helical" evidence="7">
    <location>
        <begin position="107"/>
        <end position="128"/>
    </location>
</feature>
<dbReference type="InterPro" id="IPR000326">
    <property type="entry name" value="PAP2/HPO"/>
</dbReference>
<keyword evidence="2" id="KW-1003">Cell membrane</keyword>
<dbReference type="InterPro" id="IPR036938">
    <property type="entry name" value="PAP2/HPO_sf"/>
</dbReference>
<dbReference type="GO" id="GO:0005886">
    <property type="term" value="C:plasma membrane"/>
    <property type="evidence" value="ECO:0007669"/>
    <property type="project" value="UniProtKB-SubCell"/>
</dbReference>
<evidence type="ECO:0000256" key="5">
    <source>
        <dbReference type="ARBA" id="ARBA00022989"/>
    </source>
</evidence>
<sequence length="243" mass="27096">MFNLENRFQSFLKLFQKLLIVHWQTLLLLFVGVGLPLLIFEQLAIIVWQNGGFVWDRSILLSIHQTAQPGLDAFAKTITPLGVKKGVVPATIAIAVIMLYRKRWRSLTYLLLAVGGTGVINLIAKALFHRDRPALWEAAAHAGFSFPSGHAMSSMSFIAALVILTWGSRWCWLIATLGSGFVVTIGWTRLYLGVHFPSDILAGWMVSLAWVIGVNLIIRPHLKPENLEPPSEETSLMPEELQT</sequence>
<dbReference type="SMART" id="SM00014">
    <property type="entry name" value="acidPPc"/>
    <property type="match status" value="1"/>
</dbReference>
<comment type="subcellular location">
    <subcellularLocation>
        <location evidence="1">Cell membrane</location>
        <topology evidence="1">Multi-pass membrane protein</topology>
    </subcellularLocation>
</comment>
<feature type="transmembrane region" description="Helical" evidence="7">
    <location>
        <begin position="140"/>
        <end position="163"/>
    </location>
</feature>
<evidence type="ECO:0000256" key="1">
    <source>
        <dbReference type="ARBA" id="ARBA00004651"/>
    </source>
</evidence>
<dbReference type="CDD" id="cd03392">
    <property type="entry name" value="PAP2_like_2"/>
    <property type="match status" value="1"/>
</dbReference>
<gene>
    <name evidence="9" type="ORF">NIES2135_00480</name>
</gene>
<proteinExistence type="predicted"/>
<dbReference type="Pfam" id="PF01569">
    <property type="entry name" value="PAP2"/>
    <property type="match status" value="1"/>
</dbReference>
<evidence type="ECO:0000256" key="7">
    <source>
        <dbReference type="SAM" id="Phobius"/>
    </source>
</evidence>
<evidence type="ECO:0000256" key="3">
    <source>
        <dbReference type="ARBA" id="ARBA00022692"/>
    </source>
</evidence>
<organism evidence="9 10">
    <name type="scientific">Leptolyngbya boryana NIES-2135</name>
    <dbReference type="NCBI Taxonomy" id="1973484"/>
    <lineage>
        <taxon>Bacteria</taxon>
        <taxon>Bacillati</taxon>
        <taxon>Cyanobacteriota</taxon>
        <taxon>Cyanophyceae</taxon>
        <taxon>Leptolyngbyales</taxon>
        <taxon>Leptolyngbyaceae</taxon>
        <taxon>Leptolyngbya group</taxon>
        <taxon>Leptolyngbya</taxon>
    </lineage>
</organism>
<keyword evidence="6 7" id="KW-0472">Membrane</keyword>
<keyword evidence="10" id="KW-1185">Reference proteome</keyword>